<feature type="domain" description="UvrD-like helicase C-terminal" evidence="3">
    <location>
        <begin position="643"/>
        <end position="690"/>
    </location>
</feature>
<dbReference type="Gene3D" id="3.40.50.300">
    <property type="entry name" value="P-loop containing nucleotide triphosphate hydrolases"/>
    <property type="match status" value="2"/>
</dbReference>
<accession>A0A449AAF0</accession>
<evidence type="ECO:0000256" key="2">
    <source>
        <dbReference type="ARBA" id="ARBA00022840"/>
    </source>
</evidence>
<dbReference type="Proteomes" id="UP000290942">
    <property type="component" value="Chromosome"/>
</dbReference>
<keyword evidence="1" id="KW-0547">Nucleotide-binding</keyword>
<name>A0A449AAF0_9BACT</name>
<dbReference type="CDD" id="cd17933">
    <property type="entry name" value="DEXSc_RecD-like"/>
    <property type="match status" value="1"/>
</dbReference>
<protein>
    <submittedName>
        <fullName evidence="5">Exodeoxyribonuclease V C-terminal</fullName>
        <ecNumber evidence="5">3.1.11.5</ecNumber>
    </submittedName>
</protein>
<dbReference type="CDD" id="cd18809">
    <property type="entry name" value="SF1_C_RecD"/>
    <property type="match status" value="1"/>
</dbReference>
<dbReference type="GO" id="GO:0008854">
    <property type="term" value="F:exodeoxyribonuclease V activity"/>
    <property type="evidence" value="ECO:0007669"/>
    <property type="project" value="UniProtKB-EC"/>
</dbReference>
<evidence type="ECO:0000256" key="1">
    <source>
        <dbReference type="ARBA" id="ARBA00022741"/>
    </source>
</evidence>
<dbReference type="Pfam" id="PF13245">
    <property type="entry name" value="AAA_19"/>
    <property type="match status" value="1"/>
</dbReference>
<feature type="domain" description="ATP-dependent RecD2 DNA helicase SH3" evidence="4">
    <location>
        <begin position="555"/>
        <end position="624"/>
    </location>
</feature>
<dbReference type="Pfam" id="PF18335">
    <property type="entry name" value="SH3_13"/>
    <property type="match status" value="1"/>
</dbReference>
<dbReference type="InterPro" id="IPR027785">
    <property type="entry name" value="UvrD-like_helicase_C"/>
</dbReference>
<keyword evidence="2" id="KW-0067">ATP-binding</keyword>
<organism evidence="5 6">
    <name type="scientific">Mycoplasmopsis bovigenitalium</name>
    <dbReference type="NCBI Taxonomy" id="2112"/>
    <lineage>
        <taxon>Bacteria</taxon>
        <taxon>Bacillati</taxon>
        <taxon>Mycoplasmatota</taxon>
        <taxon>Mycoplasmoidales</taxon>
        <taxon>Metamycoplasmataceae</taxon>
        <taxon>Mycoplasmopsis</taxon>
    </lineage>
</organism>
<reference evidence="5 6" key="1">
    <citation type="submission" date="2019-01" db="EMBL/GenBank/DDBJ databases">
        <authorList>
            <consortium name="Pathogen Informatics"/>
        </authorList>
    </citation>
    <scope>NUCLEOTIDE SEQUENCE [LARGE SCALE GENOMIC DNA]</scope>
    <source>
        <strain evidence="5 6">NCTC10122</strain>
    </source>
</reference>
<dbReference type="GO" id="GO:0003678">
    <property type="term" value="F:DNA helicase activity"/>
    <property type="evidence" value="ECO:0007669"/>
    <property type="project" value="UniProtKB-ARBA"/>
</dbReference>
<evidence type="ECO:0000313" key="6">
    <source>
        <dbReference type="Proteomes" id="UP000290942"/>
    </source>
</evidence>
<dbReference type="InterPro" id="IPR050534">
    <property type="entry name" value="Coronavir_polyprotein_1ab"/>
</dbReference>
<dbReference type="Gene3D" id="2.30.30.940">
    <property type="match status" value="1"/>
</dbReference>
<dbReference type="GO" id="GO:0005524">
    <property type="term" value="F:ATP binding"/>
    <property type="evidence" value="ECO:0007669"/>
    <property type="project" value="UniProtKB-KW"/>
</dbReference>
<dbReference type="PANTHER" id="PTHR43788">
    <property type="entry name" value="DNA2/NAM7 HELICASE FAMILY MEMBER"/>
    <property type="match status" value="1"/>
</dbReference>
<dbReference type="EMBL" id="LR214970">
    <property type="protein sequence ID" value="VEU61150.1"/>
    <property type="molecule type" value="Genomic_DNA"/>
</dbReference>
<evidence type="ECO:0000259" key="4">
    <source>
        <dbReference type="Pfam" id="PF18335"/>
    </source>
</evidence>
<dbReference type="EC" id="3.1.11.5" evidence="5"/>
<dbReference type="InterPro" id="IPR041451">
    <property type="entry name" value="RecD2_SH13"/>
</dbReference>
<gene>
    <name evidence="5" type="primary">recD</name>
    <name evidence="5" type="ORF">NCTC10122_00743</name>
</gene>
<evidence type="ECO:0000259" key="3">
    <source>
        <dbReference type="Pfam" id="PF13538"/>
    </source>
</evidence>
<dbReference type="PANTHER" id="PTHR43788:SF6">
    <property type="entry name" value="DNA HELICASE B"/>
    <property type="match status" value="1"/>
</dbReference>
<keyword evidence="5" id="KW-0378">Hydrolase</keyword>
<evidence type="ECO:0000313" key="5">
    <source>
        <dbReference type="EMBL" id="VEU61150.1"/>
    </source>
</evidence>
<dbReference type="SUPFAM" id="SSF52540">
    <property type="entry name" value="P-loop containing nucleoside triphosphate hydrolases"/>
    <property type="match status" value="1"/>
</dbReference>
<dbReference type="Pfam" id="PF13538">
    <property type="entry name" value="UvrD_C_2"/>
    <property type="match status" value="1"/>
</dbReference>
<sequence length="721" mass="83187">MHIIHTMNYELKSKEKTSRGVFKKILSGGPNANWNYTLAIFVADEGENFSIYCTNVSFKLMTHYDITYNENPNLRHKSKLLKSISVSEPKNSSELEKVMLATNSGIGKATIEKMRDKFGENWIDNFKNDPQPFALTLSSNIYERLVTFFKTYTDKSYNFFLSNSLQKLHTQLVEDFGDKEDLVELLKTKNPYTLVLKNNYDFEVIDKLAHLLTMQESPLRSQALIHHSVNSLINNFNSTLVPVQNVLQLISKDSYFYKPEQIIEDIQSLIHQGILYFDNQKHLLSTQEMLEKEMFIASKLLSLKSSNAKKYESPHAINDLSELQQQAFNNAVLDNVSIISGFPGTGKSYIIKHLISFWLNNKTYKKNEIAVLAPTGRAAVNIKIKQDIEAKTIHSYFKITQQNHKNKLISNNNDIQPKVLIIDEFSMVNIDILHCVLENSIDLEKIVFVGDVDQLPCIGPGNLLDDLIKSNKFKTTKLVEIFRTDREEIPNHFLNIKENKKPQMNTEYIHWINSTEDYFNEKLIEIFADKINDYGIEDVAVLIPMHKTPHGIANINQLLQKFYLDYRSTKNDQIEYFTIGSDKKYYIGDKVIQNVNDYVLDVYNGEIGFIKSYDSKNKIIKVDFGYKIIEYTHSEFLEYITLGYAISVHKFQGSESPSVIFCVLKEYNWAINTKLIYTAVSRAKDDLSIVGDINYYISSITFKNNTTEFITSFSNFLNMEV</sequence>
<dbReference type="InterPro" id="IPR027417">
    <property type="entry name" value="P-loop_NTPase"/>
</dbReference>
<proteinExistence type="predicted"/>
<dbReference type="AlphaFoldDB" id="A0A449AAF0"/>